<comment type="caution">
    <text evidence="1">The sequence shown here is derived from an EMBL/GenBank/DDBJ whole genome shotgun (WGS) entry which is preliminary data.</text>
</comment>
<proteinExistence type="predicted"/>
<dbReference type="Gene3D" id="3.90.320.10">
    <property type="match status" value="1"/>
</dbReference>
<dbReference type="RefSeq" id="WP_379752441.1">
    <property type="nucleotide sequence ID" value="NZ_JBHSYB010000002.1"/>
</dbReference>
<organism evidence="1 2">
    <name type="scientific">Flavobacterium myungsuense</name>
    <dbReference type="NCBI Taxonomy" id="651823"/>
    <lineage>
        <taxon>Bacteria</taxon>
        <taxon>Pseudomonadati</taxon>
        <taxon>Bacteroidota</taxon>
        <taxon>Flavobacteriia</taxon>
        <taxon>Flavobacteriales</taxon>
        <taxon>Flavobacteriaceae</taxon>
        <taxon>Flavobacterium</taxon>
    </lineage>
</organism>
<dbReference type="InterPro" id="IPR011604">
    <property type="entry name" value="PDDEXK-like_dom_sf"/>
</dbReference>
<dbReference type="Pfam" id="PF13366">
    <property type="entry name" value="PDDEXK_3"/>
    <property type="match status" value="1"/>
</dbReference>
<name>A0ABW3IYD4_9FLAO</name>
<dbReference type="EMBL" id="JBHTIZ010000005">
    <property type="protein sequence ID" value="MFD0983122.1"/>
    <property type="molecule type" value="Genomic_DNA"/>
</dbReference>
<evidence type="ECO:0000313" key="2">
    <source>
        <dbReference type="Proteomes" id="UP001597051"/>
    </source>
</evidence>
<dbReference type="Proteomes" id="UP001597051">
    <property type="component" value="Unassembled WGS sequence"/>
</dbReference>
<protein>
    <submittedName>
        <fullName evidence="1">GxxExxY protein</fullName>
    </submittedName>
</protein>
<dbReference type="NCBIfam" id="TIGR04256">
    <property type="entry name" value="GxxExxY"/>
    <property type="match status" value="1"/>
</dbReference>
<keyword evidence="2" id="KW-1185">Reference proteome</keyword>
<evidence type="ECO:0000313" key="1">
    <source>
        <dbReference type="EMBL" id="MFD0983122.1"/>
    </source>
</evidence>
<reference evidence="2" key="1">
    <citation type="journal article" date="2019" name="Int. J. Syst. Evol. Microbiol.">
        <title>The Global Catalogue of Microorganisms (GCM) 10K type strain sequencing project: providing services to taxonomists for standard genome sequencing and annotation.</title>
        <authorList>
            <consortium name="The Broad Institute Genomics Platform"/>
            <consortium name="The Broad Institute Genome Sequencing Center for Infectious Disease"/>
            <person name="Wu L."/>
            <person name="Ma J."/>
        </authorList>
    </citation>
    <scope>NUCLEOTIDE SEQUENCE [LARGE SCALE GENOMIC DNA]</scope>
    <source>
        <strain evidence="2">CECT 7649</strain>
    </source>
</reference>
<gene>
    <name evidence="1" type="ORF">ACFQ0S_01405</name>
</gene>
<accession>A0ABW3IYD4</accession>
<sequence>MTENEISKIVFESALKVHKILGPGLLESAYEECLFYELKKSDLKVEKQKTLPLVYEEVMLDVGYRIDIIIEDKFIVEIKSVESLNDVHLAQLLTYLKLSDCKLGLLINFNVKLLKEGVRRVVNGIL</sequence>
<dbReference type="InterPro" id="IPR026350">
    <property type="entry name" value="GxxExxY"/>
</dbReference>